<proteinExistence type="predicted"/>
<dbReference type="AlphaFoldDB" id="R4KDH6"/>
<dbReference type="PATRIC" id="fig|86416.3.peg.2823"/>
<keyword evidence="3" id="KW-1185">Reference proteome</keyword>
<keyword evidence="1" id="KW-1133">Transmembrane helix</keyword>
<organism evidence="2 3">
    <name type="scientific">Clostridium pasteurianum BC1</name>
    <dbReference type="NCBI Taxonomy" id="86416"/>
    <lineage>
        <taxon>Bacteria</taxon>
        <taxon>Bacillati</taxon>
        <taxon>Bacillota</taxon>
        <taxon>Clostridia</taxon>
        <taxon>Eubacteriales</taxon>
        <taxon>Clostridiaceae</taxon>
        <taxon>Clostridium</taxon>
    </lineage>
</organism>
<name>R4KDH6_CLOPA</name>
<evidence type="ECO:0000313" key="2">
    <source>
        <dbReference type="EMBL" id="AGK97675.1"/>
    </source>
</evidence>
<dbReference type="KEGG" id="cpas:Clopa_2837"/>
<keyword evidence="1" id="KW-0812">Transmembrane</keyword>
<dbReference type="HOGENOM" id="CLU_094201_1_0_9"/>
<evidence type="ECO:0000313" key="3">
    <source>
        <dbReference type="Proteomes" id="UP000013523"/>
    </source>
</evidence>
<dbReference type="OrthoDB" id="2375554at2"/>
<evidence type="ECO:0000256" key="1">
    <source>
        <dbReference type="SAM" id="Phobius"/>
    </source>
</evidence>
<dbReference type="eggNOG" id="ENOG503322G">
    <property type="taxonomic scope" value="Bacteria"/>
</dbReference>
<accession>R4KDH6</accession>
<keyword evidence="1" id="KW-0472">Membrane</keyword>
<sequence>MINWVRSWVMSICVAVIFITAVELIMPGDKFKKYVKFVMGLILIAVILNPIIKIFNNEANITSYINQADKYVNSGSYKDNFQKYKQQDEEDTINTFKTNLQDSCAKMLKDKFPNNDYEVKAEVKLDNETNQIGITGLHIGVKNNSVAKIDNIHIDSKSVSTNQGEQVDPQVGNEIKNYLNDQLKISKNNIAVYKQSS</sequence>
<protein>
    <submittedName>
        <fullName evidence="2">Stage III sporulation protein AF</fullName>
    </submittedName>
</protein>
<feature type="transmembrane region" description="Helical" evidence="1">
    <location>
        <begin position="37"/>
        <end position="55"/>
    </location>
</feature>
<reference evidence="2 3" key="1">
    <citation type="submission" date="2012-01" db="EMBL/GenBank/DDBJ databases">
        <title>Complete sequence of chromosome of Clostridium pasteurianum BC1.</title>
        <authorList>
            <consortium name="US DOE Joint Genome Institute"/>
            <person name="Lucas S."/>
            <person name="Han J."/>
            <person name="Lapidus A."/>
            <person name="Cheng J.-F."/>
            <person name="Goodwin L."/>
            <person name="Pitluck S."/>
            <person name="Peters L."/>
            <person name="Mikhailova N."/>
            <person name="Teshima H."/>
            <person name="Detter J.C."/>
            <person name="Han C."/>
            <person name="Tapia R."/>
            <person name="Land M."/>
            <person name="Hauser L."/>
            <person name="Kyrpides N."/>
            <person name="Ivanova N."/>
            <person name="Pagani I."/>
            <person name="Dunn J."/>
            <person name="Taghavi S."/>
            <person name="Francis A."/>
            <person name="van der Lelie D."/>
            <person name="Woyke T."/>
        </authorList>
    </citation>
    <scope>NUCLEOTIDE SEQUENCE [LARGE SCALE GENOMIC DNA]</scope>
    <source>
        <strain evidence="2 3">BC1</strain>
    </source>
</reference>
<dbReference type="Pfam" id="PF09581">
    <property type="entry name" value="Spore_III_AF"/>
    <property type="match status" value="1"/>
</dbReference>
<dbReference type="InterPro" id="IPR014245">
    <property type="entry name" value="Spore_III_AF"/>
</dbReference>
<dbReference type="NCBIfam" id="TIGR02896">
    <property type="entry name" value="spore_III_AF"/>
    <property type="match status" value="1"/>
</dbReference>
<feature type="transmembrane region" description="Helical" evidence="1">
    <location>
        <begin position="6"/>
        <end position="25"/>
    </location>
</feature>
<gene>
    <name evidence="2" type="ORF">Clopa_2837</name>
</gene>
<dbReference type="Proteomes" id="UP000013523">
    <property type="component" value="Chromosome"/>
</dbReference>
<dbReference type="RefSeq" id="WP_015615969.1">
    <property type="nucleotide sequence ID" value="NC_021182.1"/>
</dbReference>
<dbReference type="STRING" id="86416.Clopa_2837"/>
<dbReference type="EMBL" id="CP003261">
    <property type="protein sequence ID" value="AGK97675.1"/>
    <property type="molecule type" value="Genomic_DNA"/>
</dbReference>